<evidence type="ECO:0000256" key="2">
    <source>
        <dbReference type="ARBA" id="ARBA00022692"/>
    </source>
</evidence>
<keyword evidence="2 8" id="KW-0812">Transmembrane</keyword>
<evidence type="ECO:0000256" key="5">
    <source>
        <dbReference type="ARBA" id="ARBA00023136"/>
    </source>
</evidence>
<dbReference type="Gene3D" id="1.20.1070.10">
    <property type="entry name" value="Rhodopsin 7-helix transmembrane proteins"/>
    <property type="match status" value="1"/>
</dbReference>
<evidence type="ECO:0000256" key="4">
    <source>
        <dbReference type="ARBA" id="ARBA00023040"/>
    </source>
</evidence>
<dbReference type="InterPro" id="IPR017452">
    <property type="entry name" value="GPCR_Rhodpsn_7TM"/>
</dbReference>
<gene>
    <name evidence="12" type="primary">LOC115219457</name>
</gene>
<dbReference type="PRINTS" id="PR00237">
    <property type="entry name" value="GPCRRHODOPSN"/>
</dbReference>
<feature type="transmembrane region" description="Helical" evidence="9">
    <location>
        <begin position="227"/>
        <end position="249"/>
    </location>
</feature>
<keyword evidence="6 8" id="KW-0675">Receptor</keyword>
<dbReference type="Pfam" id="PF00001">
    <property type="entry name" value="7tm_1"/>
    <property type="match status" value="1"/>
</dbReference>
<keyword evidence="3 9" id="KW-1133">Transmembrane helix</keyword>
<dbReference type="GO" id="GO:0004930">
    <property type="term" value="F:G protein-coupled receptor activity"/>
    <property type="evidence" value="ECO:0007669"/>
    <property type="project" value="UniProtKB-KW"/>
</dbReference>
<feature type="transmembrane region" description="Helical" evidence="9">
    <location>
        <begin position="279"/>
        <end position="303"/>
    </location>
</feature>
<keyword evidence="11" id="KW-1185">Reference proteome</keyword>
<feature type="transmembrane region" description="Helical" evidence="9">
    <location>
        <begin position="61"/>
        <end position="86"/>
    </location>
</feature>
<keyword evidence="7 8" id="KW-0807">Transducer</keyword>
<dbReference type="AlphaFoldDB" id="A0A7E6FD76"/>
<dbReference type="PANTHER" id="PTHR24243">
    <property type="entry name" value="G-PROTEIN COUPLED RECEPTOR"/>
    <property type="match status" value="1"/>
</dbReference>
<proteinExistence type="inferred from homology"/>
<name>A0A7E6FD76_9MOLL</name>
<comment type="similarity">
    <text evidence="8">Belongs to the G-protein coupled receptor 1 family.</text>
</comment>
<evidence type="ECO:0000259" key="10">
    <source>
        <dbReference type="PROSITE" id="PS50262"/>
    </source>
</evidence>
<dbReference type="RefSeq" id="XP_036365310.1">
    <property type="nucleotide sequence ID" value="XM_036509417.1"/>
</dbReference>
<feature type="transmembrane region" description="Helical" evidence="9">
    <location>
        <begin position="98"/>
        <end position="117"/>
    </location>
</feature>
<evidence type="ECO:0000256" key="3">
    <source>
        <dbReference type="ARBA" id="ARBA00022989"/>
    </source>
</evidence>
<dbReference type="KEGG" id="osn:115219457"/>
<comment type="subcellular location">
    <subcellularLocation>
        <location evidence="1">Membrane</location>
        <topology evidence="1">Multi-pass membrane protein</topology>
    </subcellularLocation>
</comment>
<dbReference type="GO" id="GO:0005886">
    <property type="term" value="C:plasma membrane"/>
    <property type="evidence" value="ECO:0007669"/>
    <property type="project" value="TreeGrafter"/>
</dbReference>
<evidence type="ECO:0000256" key="8">
    <source>
        <dbReference type="RuleBase" id="RU000688"/>
    </source>
</evidence>
<evidence type="ECO:0000256" key="7">
    <source>
        <dbReference type="ARBA" id="ARBA00023224"/>
    </source>
</evidence>
<reference evidence="12" key="1">
    <citation type="submission" date="2025-08" db="UniProtKB">
        <authorList>
            <consortium name="RefSeq"/>
        </authorList>
    </citation>
    <scope>IDENTIFICATION</scope>
</reference>
<dbReference type="SUPFAM" id="SSF81321">
    <property type="entry name" value="Family A G protein-coupled receptor-like"/>
    <property type="match status" value="1"/>
</dbReference>
<dbReference type="Proteomes" id="UP000515154">
    <property type="component" value="Linkage group LG14"/>
</dbReference>
<sequence length="465" mass="51803">MEPFITYETSMAAIPASENVTIPERTLISCSNNDSGYTTANCTEQQSYTITPLVTPLYIKLYVGLLNGIIFSLGVSGNIFVIFIVLSVKEMRTHTNFCLINLSFTDLIYLLVCQPAAVLDFYQEEKWTLGEFMCRFVYFLENLSTSTTILTIIAISLERYFAICHPLLNYSMFSGSRVTKVILAIWLLAALVCFPFLLTSELKESSFHDGSEGYICINDIHLIWQHIYLWVILLLFFILPLFLLIILYLRIICTLLSQTLQGAADTRKNCASMKSRKQVVYILATVVTMFFLCLVPLRILILWKIYAPYEQHKSLPFVSYLNILHTVRLLTYFNSACNPIIYNLISTKFRAASMSVLRRCRSKDQYMSSNTNRLGRIGKKGICGTNQDKACGGCAKGGHRIGGGEIGGGAGGVGGTSVGQGSGSITTGLTASSTIAYQGGCHYHYTEDSNSFYDTERSKMSSTIL</sequence>
<feature type="transmembrane region" description="Helical" evidence="9">
    <location>
        <begin position="178"/>
        <end position="198"/>
    </location>
</feature>
<feature type="domain" description="G-protein coupled receptors family 1 profile" evidence="10">
    <location>
        <begin position="77"/>
        <end position="342"/>
    </location>
</feature>
<evidence type="ECO:0000256" key="9">
    <source>
        <dbReference type="SAM" id="Phobius"/>
    </source>
</evidence>
<accession>A0A7E6FD76</accession>
<feature type="transmembrane region" description="Helical" evidence="9">
    <location>
        <begin position="137"/>
        <end position="157"/>
    </location>
</feature>
<dbReference type="PROSITE" id="PS00237">
    <property type="entry name" value="G_PROTEIN_RECEP_F1_1"/>
    <property type="match status" value="1"/>
</dbReference>
<evidence type="ECO:0000313" key="12">
    <source>
        <dbReference type="RefSeq" id="XP_036365310.1"/>
    </source>
</evidence>
<keyword evidence="5 9" id="KW-0472">Membrane</keyword>
<dbReference type="InterPro" id="IPR000276">
    <property type="entry name" value="GPCR_Rhodpsn"/>
</dbReference>
<evidence type="ECO:0000313" key="11">
    <source>
        <dbReference type="Proteomes" id="UP000515154"/>
    </source>
</evidence>
<evidence type="ECO:0000256" key="1">
    <source>
        <dbReference type="ARBA" id="ARBA00004141"/>
    </source>
</evidence>
<dbReference type="PROSITE" id="PS50262">
    <property type="entry name" value="G_PROTEIN_RECEP_F1_2"/>
    <property type="match status" value="1"/>
</dbReference>
<evidence type="ECO:0000256" key="6">
    <source>
        <dbReference type="ARBA" id="ARBA00023170"/>
    </source>
</evidence>
<keyword evidence="4 8" id="KW-0297">G-protein coupled receptor</keyword>
<dbReference type="PANTHER" id="PTHR24243:SF233">
    <property type="entry name" value="THYROTROPIN-RELEASING HORMONE RECEPTOR"/>
    <property type="match status" value="1"/>
</dbReference>
<organism evidence="11 12">
    <name type="scientific">Octopus sinensis</name>
    <name type="common">East Asian common octopus</name>
    <dbReference type="NCBI Taxonomy" id="2607531"/>
    <lineage>
        <taxon>Eukaryota</taxon>
        <taxon>Metazoa</taxon>
        <taxon>Spiralia</taxon>
        <taxon>Lophotrochozoa</taxon>
        <taxon>Mollusca</taxon>
        <taxon>Cephalopoda</taxon>
        <taxon>Coleoidea</taxon>
        <taxon>Octopodiformes</taxon>
        <taxon>Octopoda</taxon>
        <taxon>Incirrata</taxon>
        <taxon>Octopodidae</taxon>
        <taxon>Octopus</taxon>
    </lineage>
</organism>
<protein>
    <submittedName>
        <fullName evidence="12">Growth hormone secretagogue receptor type 1-like</fullName>
    </submittedName>
</protein>